<dbReference type="Proteomes" id="UP000182257">
    <property type="component" value="Unassembled WGS sequence"/>
</dbReference>
<accession>A0A1H4CEV9</accession>
<sequence>MSREFVIGNRSKNEWVSVLDTDKKELVFTSYLAQAKEYQQEEDAQINLAEIQQTGYFGDLQIYLKKDNKAFMINEQDSLI</sequence>
<protein>
    <submittedName>
        <fullName evidence="1">Uncharacterized protein</fullName>
    </submittedName>
</protein>
<dbReference type="EMBL" id="FNRF01000003">
    <property type="protein sequence ID" value="SEA58917.1"/>
    <property type="molecule type" value="Genomic_DNA"/>
</dbReference>
<dbReference type="OrthoDB" id="1072896at2"/>
<proteinExistence type="predicted"/>
<evidence type="ECO:0000313" key="1">
    <source>
        <dbReference type="EMBL" id="SEA58917.1"/>
    </source>
</evidence>
<name>A0A1H4CEV9_XYLRU</name>
<dbReference type="RefSeq" id="WP_074761311.1">
    <property type="nucleotide sequence ID" value="NZ_FNRF01000003.1"/>
</dbReference>
<gene>
    <name evidence="1" type="ORF">SAMN05216462_1931</name>
</gene>
<evidence type="ECO:0000313" key="2">
    <source>
        <dbReference type="Proteomes" id="UP000182257"/>
    </source>
</evidence>
<organism evidence="1 2">
    <name type="scientific">Xylanibacter ruminicola</name>
    <name type="common">Prevotella ruminicola</name>
    <dbReference type="NCBI Taxonomy" id="839"/>
    <lineage>
        <taxon>Bacteria</taxon>
        <taxon>Pseudomonadati</taxon>
        <taxon>Bacteroidota</taxon>
        <taxon>Bacteroidia</taxon>
        <taxon>Bacteroidales</taxon>
        <taxon>Prevotellaceae</taxon>
        <taxon>Xylanibacter</taxon>
    </lineage>
</organism>
<reference evidence="1 2" key="1">
    <citation type="submission" date="2016-10" db="EMBL/GenBank/DDBJ databases">
        <authorList>
            <person name="de Groot N.N."/>
        </authorList>
    </citation>
    <scope>NUCLEOTIDE SEQUENCE [LARGE SCALE GENOMIC DNA]</scope>
    <source>
        <strain evidence="1 2">D31d</strain>
    </source>
</reference>
<dbReference type="AlphaFoldDB" id="A0A1H4CEV9"/>